<evidence type="ECO:0000313" key="2">
    <source>
        <dbReference type="EMBL" id="TKC05615.1"/>
    </source>
</evidence>
<reference evidence="2 3" key="1">
    <citation type="submission" date="2019-04" db="EMBL/GenBank/DDBJ databases">
        <title>Pedobacter sp. RP-3-22 sp. nov., isolated from Arctic soil.</title>
        <authorList>
            <person name="Dahal R.H."/>
            <person name="Kim D.-U."/>
        </authorList>
    </citation>
    <scope>NUCLEOTIDE SEQUENCE [LARGE SCALE GENOMIC DNA]</scope>
    <source>
        <strain evidence="2 3">RP-3-22</strain>
    </source>
</reference>
<keyword evidence="1" id="KW-0812">Transmembrane</keyword>
<comment type="caution">
    <text evidence="2">The sequence shown here is derived from an EMBL/GenBank/DDBJ whole genome shotgun (WGS) entry which is preliminary data.</text>
</comment>
<dbReference type="EMBL" id="SWBR01000005">
    <property type="protein sequence ID" value="TKC05615.1"/>
    <property type="molecule type" value="Genomic_DNA"/>
</dbReference>
<accession>A0A4U1CH02</accession>
<proteinExistence type="predicted"/>
<sequence>MTTGKKITAIAALIIIIILGFIIYYRYYFVFGEGVKAGQLNYIVKKGYIFKTYEGKIIQTGIRSKQVGSVQSNEFEFSVADEEVAKKMMLNSGKMFELHYKEYKGSLPWRGFSVYVVDSIVTMREPQP</sequence>
<feature type="transmembrane region" description="Helical" evidence="1">
    <location>
        <begin position="7"/>
        <end position="27"/>
    </location>
</feature>
<dbReference type="AlphaFoldDB" id="A0A4U1CH02"/>
<keyword evidence="1" id="KW-1133">Transmembrane helix</keyword>
<dbReference type="RefSeq" id="WP_136843727.1">
    <property type="nucleotide sequence ID" value="NZ_SWBR01000005.1"/>
</dbReference>
<keyword evidence="3" id="KW-1185">Reference proteome</keyword>
<organism evidence="2 3">
    <name type="scientific">Pedobacter polaris</name>
    <dbReference type="NCBI Taxonomy" id="2571273"/>
    <lineage>
        <taxon>Bacteria</taxon>
        <taxon>Pseudomonadati</taxon>
        <taxon>Bacteroidota</taxon>
        <taxon>Sphingobacteriia</taxon>
        <taxon>Sphingobacteriales</taxon>
        <taxon>Sphingobacteriaceae</taxon>
        <taxon>Pedobacter</taxon>
    </lineage>
</organism>
<dbReference type="OrthoDB" id="9794557at2"/>
<evidence type="ECO:0008006" key="4">
    <source>
        <dbReference type="Google" id="ProtNLM"/>
    </source>
</evidence>
<evidence type="ECO:0000256" key="1">
    <source>
        <dbReference type="SAM" id="Phobius"/>
    </source>
</evidence>
<protein>
    <recommendedName>
        <fullName evidence="4">6-phosphogluconate dehydrogenase</fullName>
    </recommendedName>
</protein>
<evidence type="ECO:0000313" key="3">
    <source>
        <dbReference type="Proteomes" id="UP000309488"/>
    </source>
</evidence>
<gene>
    <name evidence="2" type="ORF">FA048_18020</name>
</gene>
<name>A0A4U1CH02_9SPHI</name>
<keyword evidence="1" id="KW-0472">Membrane</keyword>
<dbReference type="Proteomes" id="UP000309488">
    <property type="component" value="Unassembled WGS sequence"/>
</dbReference>